<proteinExistence type="inferred from homology"/>
<keyword evidence="5" id="KW-0560">Oxidoreductase</keyword>
<dbReference type="InterPro" id="IPR006181">
    <property type="entry name" value="D-amino_acid_oxidase_CS"/>
</dbReference>
<comment type="caution">
    <text evidence="8">The sequence shown here is derived from an EMBL/GenBank/DDBJ whole genome shotgun (WGS) entry which is preliminary data.</text>
</comment>
<dbReference type="AlphaFoldDB" id="A0A2K0TY61"/>
<dbReference type="InterPro" id="IPR023209">
    <property type="entry name" value="DAO"/>
</dbReference>
<dbReference type="PIRSF" id="PIRSF000189">
    <property type="entry name" value="D-aa_oxidase"/>
    <property type="match status" value="1"/>
</dbReference>
<evidence type="ECO:0000313" key="9">
    <source>
        <dbReference type="Proteomes" id="UP000236290"/>
    </source>
</evidence>
<sequence>MTLGIDDGGVIRCVIGNHISPPLTTYTHNTSSHNTMSDIIVIGAGVIGLSAALRLQQAGHSVTIIAKDFPTPFEAADKRALINYTSQWGGAHNRWVLPMNPAEQREHEFSLTTYRHMEATLGEFPEAGITFMKGIEYFENPPPLHRDLTVEKALQLGLEEFKLLEKKDFPDDKVAWGCEYKTWCVNPMVYCSFLLRRFHILGGKAMAMELRNLNEAFLVKAVPGVKMVINCSGQGFNDPAVFPTRGQTCLVANPCPATVTRQNADGSWSFCVPRNFHGGTIIGGTKEPDNWDPEPSPETRARLLSAFAATYPPIVADGPLQPLGDIVGRRPTRRGGIRLEREEIAADEIKGLQDNEARSIVHAYGLGGRGFELSWGVAEEVFELVKQRVSSRL</sequence>
<accession>A0A2K0TY61</accession>
<protein>
    <recommendedName>
        <fullName evidence="7">FAD dependent oxidoreductase domain-containing protein</fullName>
    </recommendedName>
</protein>
<feature type="binding site" evidence="6">
    <location>
        <position position="330"/>
    </location>
    <ligand>
        <name>D-dopa</name>
        <dbReference type="ChEBI" id="CHEBI:149689"/>
    </ligand>
</feature>
<feature type="binding site" evidence="6">
    <location>
        <begin position="85"/>
        <end position="86"/>
    </location>
    <ligand>
        <name>FAD</name>
        <dbReference type="ChEBI" id="CHEBI:57692"/>
    </ligand>
</feature>
<reference evidence="8 9" key="1">
    <citation type="submission" date="2017-02" db="EMBL/GenBank/DDBJ databases">
        <title>Genomes of Trichoderma spp. with biocontrol activity.</title>
        <authorList>
            <person name="Gardiner D."/>
            <person name="Kazan K."/>
            <person name="Vos C."/>
            <person name="Harvey P."/>
        </authorList>
    </citation>
    <scope>NUCLEOTIDE SEQUENCE [LARGE SCALE GENOMIC DNA]</scope>
    <source>
        <strain evidence="8 9">Tr1</strain>
    </source>
</reference>
<dbReference type="PANTHER" id="PTHR11530:SF26">
    <property type="entry name" value="FAD DEPENDENT OXIDOREDUCTASE SUPERFAMILY (AFU_ORTHOLOGUE AFUA_5G13940)"/>
    <property type="match status" value="1"/>
</dbReference>
<dbReference type="GO" id="GO:0071949">
    <property type="term" value="F:FAD binding"/>
    <property type="evidence" value="ECO:0007669"/>
    <property type="project" value="InterPro"/>
</dbReference>
<dbReference type="GO" id="GO:0019478">
    <property type="term" value="P:D-amino acid catabolic process"/>
    <property type="evidence" value="ECO:0007669"/>
    <property type="project" value="TreeGrafter"/>
</dbReference>
<evidence type="ECO:0000256" key="2">
    <source>
        <dbReference type="ARBA" id="ARBA00006730"/>
    </source>
</evidence>
<comment type="cofactor">
    <cofactor evidence="1 6">
        <name>FAD</name>
        <dbReference type="ChEBI" id="CHEBI:57692"/>
    </cofactor>
</comment>
<dbReference type="OrthoDB" id="2015447at2759"/>
<dbReference type="EMBL" id="MTYI01000155">
    <property type="protein sequence ID" value="PNP50468.1"/>
    <property type="molecule type" value="Genomic_DNA"/>
</dbReference>
<dbReference type="PROSITE" id="PS00677">
    <property type="entry name" value="DAO"/>
    <property type="match status" value="1"/>
</dbReference>
<dbReference type="GO" id="GO:0005737">
    <property type="term" value="C:cytoplasm"/>
    <property type="evidence" value="ECO:0007669"/>
    <property type="project" value="TreeGrafter"/>
</dbReference>
<dbReference type="Proteomes" id="UP000236290">
    <property type="component" value="Unassembled WGS sequence"/>
</dbReference>
<feature type="binding site" evidence="6">
    <location>
        <position position="368"/>
    </location>
    <ligand>
        <name>D-dopa</name>
        <dbReference type="ChEBI" id="CHEBI:149689"/>
    </ligand>
</feature>
<dbReference type="Pfam" id="PF01266">
    <property type="entry name" value="DAO"/>
    <property type="match status" value="1"/>
</dbReference>
<comment type="similarity">
    <text evidence="2">Belongs to the DAMOX/DASOX family.</text>
</comment>
<gene>
    <name evidence="8" type="ORF">THARTR1_08850</name>
</gene>
<evidence type="ECO:0000256" key="4">
    <source>
        <dbReference type="ARBA" id="ARBA00022827"/>
    </source>
</evidence>
<dbReference type="SUPFAM" id="SSF51971">
    <property type="entry name" value="Nucleotide-binding domain"/>
    <property type="match status" value="1"/>
</dbReference>
<evidence type="ECO:0000313" key="8">
    <source>
        <dbReference type="EMBL" id="PNP50468.1"/>
    </source>
</evidence>
<feature type="domain" description="FAD dependent oxidoreductase" evidence="7">
    <location>
        <begin position="38"/>
        <end position="383"/>
    </location>
</feature>
<evidence type="ECO:0000259" key="7">
    <source>
        <dbReference type="Pfam" id="PF01266"/>
    </source>
</evidence>
<evidence type="ECO:0000256" key="3">
    <source>
        <dbReference type="ARBA" id="ARBA00022630"/>
    </source>
</evidence>
<dbReference type="Gene3D" id="3.40.50.720">
    <property type="entry name" value="NAD(P)-binding Rossmann-like Domain"/>
    <property type="match status" value="1"/>
</dbReference>
<dbReference type="Gene3D" id="3.30.9.10">
    <property type="entry name" value="D-Amino Acid Oxidase, subunit A, domain 2"/>
    <property type="match status" value="1"/>
</dbReference>
<dbReference type="SUPFAM" id="SSF54373">
    <property type="entry name" value="FAD-linked reductases, C-terminal domain"/>
    <property type="match status" value="1"/>
</dbReference>
<dbReference type="InterPro" id="IPR006076">
    <property type="entry name" value="FAD-dep_OxRdtase"/>
</dbReference>
<dbReference type="PRINTS" id="PR00411">
    <property type="entry name" value="PNDRDTASEI"/>
</dbReference>
<evidence type="ECO:0000256" key="6">
    <source>
        <dbReference type="PIRSR" id="PIRSR000189-1"/>
    </source>
</evidence>
<keyword evidence="3" id="KW-0285">Flavoprotein</keyword>
<evidence type="ECO:0000256" key="5">
    <source>
        <dbReference type="ARBA" id="ARBA00023002"/>
    </source>
</evidence>
<keyword evidence="4 6" id="KW-0274">FAD</keyword>
<name>A0A2K0TY61_TRIHA</name>
<organism evidence="8 9">
    <name type="scientific">Trichoderma harzianum</name>
    <name type="common">Hypocrea lixii</name>
    <dbReference type="NCBI Taxonomy" id="5544"/>
    <lineage>
        <taxon>Eukaryota</taxon>
        <taxon>Fungi</taxon>
        <taxon>Dikarya</taxon>
        <taxon>Ascomycota</taxon>
        <taxon>Pezizomycotina</taxon>
        <taxon>Sordariomycetes</taxon>
        <taxon>Hypocreomycetidae</taxon>
        <taxon>Hypocreales</taxon>
        <taxon>Hypocreaceae</taxon>
        <taxon>Trichoderma</taxon>
    </lineage>
</organism>
<evidence type="ECO:0000256" key="1">
    <source>
        <dbReference type="ARBA" id="ARBA00001974"/>
    </source>
</evidence>
<dbReference type="PANTHER" id="PTHR11530">
    <property type="entry name" value="D-AMINO ACID OXIDASE"/>
    <property type="match status" value="1"/>
</dbReference>
<dbReference type="GO" id="GO:0003884">
    <property type="term" value="F:D-amino-acid oxidase activity"/>
    <property type="evidence" value="ECO:0007669"/>
    <property type="project" value="InterPro"/>
</dbReference>